<dbReference type="AlphaFoldDB" id="A0A3M0L299"/>
<evidence type="ECO:0000313" key="2">
    <source>
        <dbReference type="EMBL" id="RMC19121.1"/>
    </source>
</evidence>
<name>A0A3M0L299_HIRRU</name>
<feature type="region of interest" description="Disordered" evidence="1">
    <location>
        <begin position="1"/>
        <end position="78"/>
    </location>
</feature>
<keyword evidence="3" id="KW-1185">Reference proteome</keyword>
<feature type="compositionally biased region" description="Polar residues" evidence="1">
    <location>
        <begin position="1"/>
        <end position="10"/>
    </location>
</feature>
<evidence type="ECO:0000256" key="1">
    <source>
        <dbReference type="SAM" id="MobiDB-lite"/>
    </source>
</evidence>
<sequence>MESSQPQASSPPKRGEQQAQLDVTCLSLAKGKKKKDPPIANQGVLYEENKEKSASSSVKEDSGAGVTSQDKSKMKSRTEDGTKIIIQVMNRCGKEMENSESRFLLDARMILIYEHDVMTLQSASQPGKVIWRLTAEGEERGYREDHFITSLAKKDTATSHALDSLHDHREPTPGPNCPNRYMSTRSQPCFMSPAHREKEKGSSPSEEGICDLFTEEDISQAYLMIPLRQLNPAKGGSQFLEMEDHNCKNYKLPVNPKIVQDVLLQLDPYNSMEPKGIHPRVLKELADEIANLSR</sequence>
<comment type="caution">
    <text evidence="2">The sequence shown here is derived from an EMBL/GenBank/DDBJ whole genome shotgun (WGS) entry which is preliminary data.</text>
</comment>
<dbReference type="OrthoDB" id="416454at2759"/>
<evidence type="ECO:0000313" key="3">
    <source>
        <dbReference type="Proteomes" id="UP000269221"/>
    </source>
</evidence>
<dbReference type="Proteomes" id="UP000269221">
    <property type="component" value="Unassembled WGS sequence"/>
</dbReference>
<accession>A0A3M0L299</accession>
<gene>
    <name evidence="2" type="ORF">DUI87_03725</name>
</gene>
<feature type="compositionally biased region" description="Basic and acidic residues" evidence="1">
    <location>
        <begin position="159"/>
        <end position="171"/>
    </location>
</feature>
<dbReference type="EMBL" id="QRBI01000095">
    <property type="protein sequence ID" value="RMC19121.1"/>
    <property type="molecule type" value="Genomic_DNA"/>
</dbReference>
<reference evidence="2 3" key="1">
    <citation type="submission" date="2018-07" db="EMBL/GenBank/DDBJ databases">
        <title>A high quality draft genome assembly of the barn swallow (H. rustica rustica).</title>
        <authorList>
            <person name="Formenti G."/>
            <person name="Chiara M."/>
            <person name="Poveda L."/>
            <person name="Francoijs K.-J."/>
            <person name="Bonisoli-Alquati A."/>
            <person name="Canova L."/>
            <person name="Gianfranceschi L."/>
            <person name="Horner D.S."/>
            <person name="Saino N."/>
        </authorList>
    </citation>
    <scope>NUCLEOTIDE SEQUENCE [LARGE SCALE GENOMIC DNA]</scope>
    <source>
        <strain evidence="2">Chelidonia</strain>
        <tissue evidence="2">Blood</tissue>
    </source>
</reference>
<dbReference type="STRING" id="333673.A0A3M0L299"/>
<feature type="region of interest" description="Disordered" evidence="1">
    <location>
        <begin position="159"/>
        <end position="182"/>
    </location>
</feature>
<organism evidence="2 3">
    <name type="scientific">Hirundo rustica rustica</name>
    <dbReference type="NCBI Taxonomy" id="333673"/>
    <lineage>
        <taxon>Eukaryota</taxon>
        <taxon>Metazoa</taxon>
        <taxon>Chordata</taxon>
        <taxon>Craniata</taxon>
        <taxon>Vertebrata</taxon>
        <taxon>Euteleostomi</taxon>
        <taxon>Archelosauria</taxon>
        <taxon>Archosauria</taxon>
        <taxon>Dinosauria</taxon>
        <taxon>Saurischia</taxon>
        <taxon>Theropoda</taxon>
        <taxon>Coelurosauria</taxon>
        <taxon>Aves</taxon>
        <taxon>Neognathae</taxon>
        <taxon>Neoaves</taxon>
        <taxon>Telluraves</taxon>
        <taxon>Australaves</taxon>
        <taxon>Passeriformes</taxon>
        <taxon>Sylvioidea</taxon>
        <taxon>Hirundinidae</taxon>
        <taxon>Hirundo</taxon>
    </lineage>
</organism>
<protein>
    <submittedName>
        <fullName evidence="2">Uncharacterized protein</fullName>
    </submittedName>
</protein>
<feature type="compositionally biased region" description="Basic and acidic residues" evidence="1">
    <location>
        <begin position="47"/>
        <end position="62"/>
    </location>
</feature>
<proteinExistence type="predicted"/>